<evidence type="ECO:0000313" key="1">
    <source>
        <dbReference type="EMBL" id="MBK1643951.1"/>
    </source>
</evidence>
<dbReference type="AlphaFoldDB" id="A0A9X0WFV5"/>
<dbReference type="RefSeq" id="WP_200386756.1">
    <property type="nucleotide sequence ID" value="NZ_NRSD01000003.1"/>
</dbReference>
<sequence>MSSKRTDLESPAGPSDVSAFLRQVATTKRTGPRGARGRLIFAMDATASREPTWDRAARIQSSMFVETRDLGGLEVQLCYFRGFRDFAASPWYQDADALLKRMNRVFCEAGLTQIGRVLEHALSETTRRRVDAIVFVGDCMEEDRDRLADLAGKLGLAGVPVFVFQEGRDGATERSFREIARLSGGAWCPFDSSSPKMLRDLLAAVAVFAAGGRQALTRYGEQCGGAVLQLTDQMTRKGG</sequence>
<keyword evidence="2" id="KW-1185">Reference proteome</keyword>
<evidence type="ECO:0008006" key="3">
    <source>
        <dbReference type="Google" id="ProtNLM"/>
    </source>
</evidence>
<comment type="caution">
    <text evidence="1">The sequence shown here is derived from an EMBL/GenBank/DDBJ whole genome shotgun (WGS) entry which is preliminary data.</text>
</comment>
<protein>
    <recommendedName>
        <fullName evidence="3">VWA domain-containing protein</fullName>
    </recommendedName>
</protein>
<dbReference type="Gene3D" id="3.40.50.410">
    <property type="entry name" value="von Willebrand factor, type A domain"/>
    <property type="match status" value="1"/>
</dbReference>
<proteinExistence type="predicted"/>
<dbReference type="SUPFAM" id="SSF53300">
    <property type="entry name" value="vWA-like"/>
    <property type="match status" value="1"/>
</dbReference>
<dbReference type="Proteomes" id="UP001138802">
    <property type="component" value="Unassembled WGS sequence"/>
</dbReference>
<evidence type="ECO:0000313" key="2">
    <source>
        <dbReference type="Proteomes" id="UP001138802"/>
    </source>
</evidence>
<dbReference type="EMBL" id="NRSD01000003">
    <property type="protein sequence ID" value="MBK1643951.1"/>
    <property type="molecule type" value="Genomic_DNA"/>
</dbReference>
<accession>A0A9X0WFV5</accession>
<reference evidence="1 2" key="1">
    <citation type="journal article" date="2020" name="Microorganisms">
        <title>Osmotic Adaptation and Compatible Solute Biosynthesis of Phototrophic Bacteria as Revealed from Genome Analyses.</title>
        <authorList>
            <person name="Imhoff J.F."/>
            <person name="Rahn T."/>
            <person name="Kunzel S."/>
            <person name="Keller A."/>
            <person name="Neulinger S.C."/>
        </authorList>
    </citation>
    <scope>NUCLEOTIDE SEQUENCE [LARGE SCALE GENOMIC DNA]</scope>
    <source>
        <strain evidence="1 2">DSM 21303</strain>
    </source>
</reference>
<gene>
    <name evidence="1" type="ORF">CKO25_04615</name>
</gene>
<name>A0A9X0WFV5_9GAMM</name>
<organism evidence="1 2">
    <name type="scientific">Thiocapsa imhoffii</name>
    <dbReference type="NCBI Taxonomy" id="382777"/>
    <lineage>
        <taxon>Bacteria</taxon>
        <taxon>Pseudomonadati</taxon>
        <taxon>Pseudomonadota</taxon>
        <taxon>Gammaproteobacteria</taxon>
        <taxon>Chromatiales</taxon>
        <taxon>Chromatiaceae</taxon>
        <taxon>Thiocapsa</taxon>
    </lineage>
</organism>
<dbReference type="InterPro" id="IPR036465">
    <property type="entry name" value="vWFA_dom_sf"/>
</dbReference>